<proteinExistence type="predicted"/>
<dbReference type="InterPro" id="IPR019734">
    <property type="entry name" value="TPR_rpt"/>
</dbReference>
<dbReference type="Gene3D" id="1.25.40.10">
    <property type="entry name" value="Tetratricopeptide repeat domain"/>
    <property type="match status" value="1"/>
</dbReference>
<keyword evidence="1" id="KW-0677">Repeat</keyword>
<reference evidence="3" key="1">
    <citation type="submission" date="2018-05" db="EMBL/GenBank/DDBJ databases">
        <authorList>
            <person name="Lanie J.A."/>
            <person name="Ng W.-L."/>
            <person name="Kazmierczak K.M."/>
            <person name="Andrzejewski T.M."/>
            <person name="Davidsen T.M."/>
            <person name="Wayne K.J."/>
            <person name="Tettelin H."/>
            <person name="Glass J.I."/>
            <person name="Rusch D."/>
            <person name="Podicherti R."/>
            <person name="Tsui H.-C.T."/>
            <person name="Winkler M.E."/>
        </authorList>
    </citation>
    <scope>NUCLEOTIDE SEQUENCE</scope>
</reference>
<evidence type="ECO:0000256" key="2">
    <source>
        <dbReference type="ARBA" id="ARBA00022803"/>
    </source>
</evidence>
<name>A0A382TV59_9ZZZZ</name>
<dbReference type="SUPFAM" id="SSF48452">
    <property type="entry name" value="TPR-like"/>
    <property type="match status" value="1"/>
</dbReference>
<dbReference type="InterPro" id="IPR011990">
    <property type="entry name" value="TPR-like_helical_dom_sf"/>
</dbReference>
<protein>
    <submittedName>
        <fullName evidence="3">Uncharacterized protein</fullName>
    </submittedName>
</protein>
<dbReference type="EMBL" id="UINC01139414">
    <property type="protein sequence ID" value="SVD25946.1"/>
    <property type="molecule type" value="Genomic_DNA"/>
</dbReference>
<sequence length="154" mass="18027">MDRIQQYLENLKSEDSATREKATRELWALWYRQAGAEMEEELNRGTSLMNHKNLDGALKVFQELIEKRPDFSEAHNKLATLLFLKGQYGESARECEVTLRRNPHHFGALNGMGMCLFHLNRHEEAIQYFKKALDIQPYAEINRIFIARCRGKLN</sequence>
<evidence type="ECO:0000256" key="1">
    <source>
        <dbReference type="ARBA" id="ARBA00022737"/>
    </source>
</evidence>
<dbReference type="InterPro" id="IPR051685">
    <property type="entry name" value="Ycf3/AcsC/BcsC/TPR_MFPF"/>
</dbReference>
<accession>A0A382TV59</accession>
<dbReference type="PANTHER" id="PTHR44943:SF8">
    <property type="entry name" value="TPR REPEAT-CONTAINING PROTEIN MJ0263"/>
    <property type="match status" value="1"/>
</dbReference>
<dbReference type="Pfam" id="PF13432">
    <property type="entry name" value="TPR_16"/>
    <property type="match status" value="1"/>
</dbReference>
<dbReference type="AlphaFoldDB" id="A0A382TV59"/>
<dbReference type="PANTHER" id="PTHR44943">
    <property type="entry name" value="CELLULOSE SYNTHASE OPERON PROTEIN C"/>
    <property type="match status" value="1"/>
</dbReference>
<dbReference type="SMART" id="SM00028">
    <property type="entry name" value="TPR"/>
    <property type="match status" value="3"/>
</dbReference>
<dbReference type="PROSITE" id="PS50293">
    <property type="entry name" value="TPR_REGION"/>
    <property type="match status" value="1"/>
</dbReference>
<dbReference type="Pfam" id="PF00515">
    <property type="entry name" value="TPR_1"/>
    <property type="match status" value="1"/>
</dbReference>
<organism evidence="3">
    <name type="scientific">marine metagenome</name>
    <dbReference type="NCBI Taxonomy" id="408172"/>
    <lineage>
        <taxon>unclassified sequences</taxon>
        <taxon>metagenomes</taxon>
        <taxon>ecological metagenomes</taxon>
    </lineage>
</organism>
<evidence type="ECO:0000313" key="3">
    <source>
        <dbReference type="EMBL" id="SVD25946.1"/>
    </source>
</evidence>
<gene>
    <name evidence="3" type="ORF">METZ01_LOCUS378800</name>
</gene>
<keyword evidence="2" id="KW-0802">TPR repeat</keyword>
<dbReference type="PROSITE" id="PS50005">
    <property type="entry name" value="TPR"/>
    <property type="match status" value="1"/>
</dbReference>